<reference evidence="1 2" key="1">
    <citation type="journal article" date="2015" name="Science">
        <title>Genetic determinants of in vivo fitness and diet responsiveness in multiple human gut Bacteroides.</title>
        <authorList>
            <person name="Wu M."/>
            <person name="McNulty N.P."/>
            <person name="Rodionov D.A."/>
            <person name="Khoroshkin M.S."/>
            <person name="Griffin N.W."/>
            <person name="Cheng J."/>
            <person name="Latreille P."/>
            <person name="Kerstetter R.A."/>
            <person name="Terrapon N."/>
            <person name="Henrissat B."/>
            <person name="Osterman A.L."/>
            <person name="Gordon J.I."/>
        </authorList>
    </citation>
    <scope>NUCLEOTIDE SEQUENCE [LARGE SCALE GENOMIC DNA]</scope>
    <source>
        <strain evidence="1 2">WH2</strain>
    </source>
</reference>
<protein>
    <submittedName>
        <fullName evidence="1">Uncharacterized protein</fullName>
    </submittedName>
</protein>
<organism evidence="1 2">
    <name type="scientific">Bacteroides cellulosilyticus</name>
    <dbReference type="NCBI Taxonomy" id="246787"/>
    <lineage>
        <taxon>Bacteria</taxon>
        <taxon>Pseudomonadati</taxon>
        <taxon>Bacteroidota</taxon>
        <taxon>Bacteroidia</taxon>
        <taxon>Bacteroidales</taxon>
        <taxon>Bacteroidaceae</taxon>
        <taxon>Bacteroides</taxon>
    </lineage>
</organism>
<accession>A0A0P0GMT7</accession>
<dbReference type="EMBL" id="CP012801">
    <property type="protein sequence ID" value="ALJ58495.1"/>
    <property type="molecule type" value="Genomic_DNA"/>
</dbReference>
<proteinExistence type="predicted"/>
<gene>
    <name evidence="1" type="ORF">BcellWH2_01233</name>
</gene>
<name>A0A0P0GMT7_9BACE</name>
<dbReference type="Proteomes" id="UP000061809">
    <property type="component" value="Chromosome"/>
</dbReference>
<dbReference type="PATRIC" id="fig|246787.4.peg.1271"/>
<sequence length="218" mass="24980">MLEDLVLDVMNRMIEEQVRFKMKYPDYPLSLEKLDTETYIVSDSDIPSGSGGINGERYTYGQLRHQPIIPELMRNITNSQLKHYAEECNSRNSQEGFCMFKVEGEYCFWGLRVGPVVRTPSTSEMKQILLKNPKTAQAVKEHRVTAAMIRAVTYDLLREELGRCCGISKEEAGLAIGNQLDCAPHEDGSGYIFMVPNWAHKWFRHDGYVSKMLSEMNQ</sequence>
<dbReference type="KEGG" id="bcel:BcellWH2_01233"/>
<dbReference type="AlphaFoldDB" id="A0A0P0GMT7"/>
<evidence type="ECO:0000313" key="1">
    <source>
        <dbReference type="EMBL" id="ALJ58495.1"/>
    </source>
</evidence>
<evidence type="ECO:0000313" key="2">
    <source>
        <dbReference type="Proteomes" id="UP000061809"/>
    </source>
</evidence>